<feature type="domain" description="WDGH" evidence="1">
    <location>
        <begin position="18"/>
        <end position="111"/>
    </location>
</feature>
<dbReference type="AlphaFoldDB" id="A0AA96VJG5"/>
<dbReference type="KEGG" id="sins:PW252_10060"/>
<sequence length="122" mass="14274">MTVDKINEEIAALADKGAIFDGFHTFEELYYHRMVLFSVISNTYPDRAWKSKQHHDGSMYDGFFIVGMSTPEGQYSYHYKLDYWDWFRVEELERAPQWDGHQAADVVRLLSLLGGNDEKTID</sequence>
<dbReference type="Pfam" id="PF25311">
    <property type="entry name" value="WDGH"/>
    <property type="match status" value="1"/>
</dbReference>
<dbReference type="InterPro" id="IPR057362">
    <property type="entry name" value="WDGH"/>
</dbReference>
<evidence type="ECO:0000259" key="1">
    <source>
        <dbReference type="Pfam" id="PF25311"/>
    </source>
</evidence>
<organism evidence="2">
    <name type="scientific">Streptococcus iners</name>
    <dbReference type="NCBI Taxonomy" id="3028084"/>
    <lineage>
        <taxon>Bacteria</taxon>
        <taxon>Bacillati</taxon>
        <taxon>Bacillota</taxon>
        <taxon>Bacilli</taxon>
        <taxon>Lactobacillales</taxon>
        <taxon>Streptococcaceae</taxon>
        <taxon>Streptococcus</taxon>
    </lineage>
</organism>
<accession>A0AA96VJG5</accession>
<evidence type="ECO:0000313" key="2">
    <source>
        <dbReference type="EMBL" id="WNY50902.1"/>
    </source>
</evidence>
<protein>
    <recommendedName>
        <fullName evidence="1">WDGH domain-containing protein</fullName>
    </recommendedName>
</protein>
<gene>
    <name evidence="2" type="ORF">PW252_10060</name>
</gene>
<reference evidence="2" key="1">
    <citation type="submission" date="2023-02" db="EMBL/GenBank/DDBJ databases">
        <title>Streptococcus sp. Genome Sequencing and Assembly.</title>
        <authorList>
            <person name="Shore S.M."/>
            <person name="Nicholson T.L."/>
        </authorList>
    </citation>
    <scope>NUCLEOTIDE SEQUENCE</scope>
    <source>
        <strain evidence="2">29887</strain>
    </source>
</reference>
<dbReference type="EMBL" id="CP118735">
    <property type="protein sequence ID" value="WNY50902.1"/>
    <property type="molecule type" value="Genomic_DNA"/>
</dbReference>
<name>A0AA96VJG5_9STRE</name>
<proteinExistence type="predicted"/>
<dbReference type="RefSeq" id="WP_248044823.1">
    <property type="nucleotide sequence ID" value="NZ_CP118735.1"/>
</dbReference>